<evidence type="ECO:0000256" key="1">
    <source>
        <dbReference type="SAM" id="MobiDB-lite"/>
    </source>
</evidence>
<keyword evidence="2" id="KW-1133">Transmembrane helix</keyword>
<feature type="transmembrane region" description="Helical" evidence="2">
    <location>
        <begin position="242"/>
        <end position="261"/>
    </location>
</feature>
<feature type="transmembrane region" description="Helical" evidence="2">
    <location>
        <begin position="154"/>
        <end position="175"/>
    </location>
</feature>
<gene>
    <name evidence="3" type="ORF">UFOPK3610_02155</name>
</gene>
<feature type="transmembrane region" description="Helical" evidence="2">
    <location>
        <begin position="181"/>
        <end position="201"/>
    </location>
</feature>
<proteinExistence type="predicted"/>
<accession>A0A6J7IWG1</accession>
<keyword evidence="2" id="KW-0472">Membrane</keyword>
<evidence type="ECO:0000313" key="3">
    <source>
        <dbReference type="EMBL" id="CAB4935080.1"/>
    </source>
</evidence>
<feature type="transmembrane region" description="Helical" evidence="2">
    <location>
        <begin position="93"/>
        <end position="114"/>
    </location>
</feature>
<feature type="region of interest" description="Disordered" evidence="1">
    <location>
        <begin position="1"/>
        <end position="20"/>
    </location>
</feature>
<dbReference type="AlphaFoldDB" id="A0A6J7IWG1"/>
<dbReference type="EMBL" id="CAFBMR010000190">
    <property type="protein sequence ID" value="CAB4935080.1"/>
    <property type="molecule type" value="Genomic_DNA"/>
</dbReference>
<feature type="transmembrane region" description="Helical" evidence="2">
    <location>
        <begin position="32"/>
        <end position="52"/>
    </location>
</feature>
<organism evidence="3">
    <name type="scientific">freshwater metagenome</name>
    <dbReference type="NCBI Taxonomy" id="449393"/>
    <lineage>
        <taxon>unclassified sequences</taxon>
        <taxon>metagenomes</taxon>
        <taxon>ecological metagenomes</taxon>
    </lineage>
</organism>
<feature type="compositionally biased region" description="Polar residues" evidence="1">
    <location>
        <begin position="1"/>
        <end position="12"/>
    </location>
</feature>
<sequence length="271" mass="31467">MSSVTTPVSTDGQPPKRQRADIGVKTLRTDRYWVQPLVTFIALMLFIIYSTWRAFMNANYFYEPLISPFYSPCLSTACPPGSSFWTPLSLPMAFSPALLILIFPLGFRLTCYYYRKSYYRAFWQSPPACAVAEPHGKYTGETRFPLIFQNAHRWFFFAGLVFNAILTYDAIIAFRNHDGEWGHASIGTLVLLLNASFLWFYSLSCHSCRHAIGGRLKNFSKHPARYKMWTWVSKLNGNHMRYAWISMVFVAFTDFYVYLVASEKITNFYFF</sequence>
<name>A0A6J7IWG1_9ZZZZ</name>
<reference evidence="3" key="1">
    <citation type="submission" date="2020-05" db="EMBL/GenBank/DDBJ databases">
        <authorList>
            <person name="Chiriac C."/>
            <person name="Salcher M."/>
            <person name="Ghai R."/>
            <person name="Kavagutti S V."/>
        </authorList>
    </citation>
    <scope>NUCLEOTIDE SEQUENCE</scope>
</reference>
<evidence type="ECO:0000256" key="2">
    <source>
        <dbReference type="SAM" id="Phobius"/>
    </source>
</evidence>
<keyword evidence="2" id="KW-0812">Transmembrane</keyword>
<protein>
    <submittedName>
        <fullName evidence="3">Unannotated protein</fullName>
    </submittedName>
</protein>